<keyword evidence="1" id="KW-0472">Membrane</keyword>
<comment type="caution">
    <text evidence="3">The sequence shown here is derived from an EMBL/GenBank/DDBJ whole genome shotgun (WGS) entry which is preliminary data.</text>
</comment>
<keyword evidence="1" id="KW-1133">Transmembrane helix</keyword>
<organism evidence="3 4">
    <name type="scientific">Salibacter halophilus</name>
    <dbReference type="NCBI Taxonomy" id="1803916"/>
    <lineage>
        <taxon>Bacteria</taxon>
        <taxon>Pseudomonadati</taxon>
        <taxon>Bacteroidota</taxon>
        <taxon>Flavobacteriia</taxon>
        <taxon>Flavobacteriales</taxon>
        <taxon>Salibacteraceae</taxon>
        <taxon>Salibacter</taxon>
    </lineage>
</organism>
<accession>A0A6N6M6U9</accession>
<dbReference type="AlphaFoldDB" id="A0A6N6M6U9"/>
<dbReference type="Proteomes" id="UP000435357">
    <property type="component" value="Unassembled WGS sequence"/>
</dbReference>
<dbReference type="InterPro" id="IPR005135">
    <property type="entry name" value="Endo/exonuclease/phosphatase"/>
</dbReference>
<evidence type="ECO:0000313" key="3">
    <source>
        <dbReference type="EMBL" id="KAB1064323.1"/>
    </source>
</evidence>
<evidence type="ECO:0000313" key="4">
    <source>
        <dbReference type="Proteomes" id="UP000435357"/>
    </source>
</evidence>
<feature type="domain" description="Endonuclease/exonuclease/phosphatase" evidence="2">
    <location>
        <begin position="103"/>
        <end position="362"/>
    </location>
</feature>
<dbReference type="Gene3D" id="3.60.10.10">
    <property type="entry name" value="Endonuclease/exonuclease/phosphatase"/>
    <property type="match status" value="1"/>
</dbReference>
<sequence>MRKVIIAIFLIVSIVLALMLLLSHLSAKVDLQFLPEFKVMGLLYPYLLFANLAIILLALFFKPFLAILPLAAILGTLPKPLEIYAYNKDEVRVTGNSNEVKVLSYNVRLFNKYSWKDSLKTRDSIMNFLSRQDADVYLLQEFYHGQKGENTQNYQLVPKRLNATNTYFEYQETKDKNPKYFFGLSTLSKHPIIKSGVVVPRSDQENSKANATFSDVKIGNKTIRIYNVHLRSLGFNNRDYEFLKDVSKKPNNENLEGGKSILKKLILATEKRTKEVDELLLHMSDSPYPMIIAGDFNETPFTFNTQQVSQLMKDAFLEAGNGFGLTYEGFGSIPSMRIDYIYGSHSIQFEKFQTHSVSFSDHRPISATFTVN</sequence>
<evidence type="ECO:0000259" key="2">
    <source>
        <dbReference type="Pfam" id="PF03372"/>
    </source>
</evidence>
<evidence type="ECO:0000256" key="1">
    <source>
        <dbReference type="SAM" id="Phobius"/>
    </source>
</evidence>
<dbReference type="GO" id="GO:0016020">
    <property type="term" value="C:membrane"/>
    <property type="evidence" value="ECO:0007669"/>
    <property type="project" value="GOC"/>
</dbReference>
<reference evidence="3 4" key="1">
    <citation type="submission" date="2019-09" db="EMBL/GenBank/DDBJ databases">
        <title>Genomes of Cryomorphaceae.</title>
        <authorList>
            <person name="Bowman J.P."/>
        </authorList>
    </citation>
    <scope>NUCLEOTIDE SEQUENCE [LARGE SCALE GENOMIC DNA]</scope>
    <source>
        <strain evidence="3 4">KCTC 52047</strain>
    </source>
</reference>
<keyword evidence="1" id="KW-0812">Transmembrane</keyword>
<keyword evidence="3" id="KW-0255">Endonuclease</keyword>
<gene>
    <name evidence="3" type="ORF">F3059_06375</name>
</gene>
<dbReference type="GO" id="GO:0004527">
    <property type="term" value="F:exonuclease activity"/>
    <property type="evidence" value="ECO:0007669"/>
    <property type="project" value="UniProtKB-KW"/>
</dbReference>
<dbReference type="RefSeq" id="WP_151167361.1">
    <property type="nucleotide sequence ID" value="NZ_WACR01000005.1"/>
</dbReference>
<dbReference type="PANTHER" id="PTHR14859">
    <property type="entry name" value="CALCOFLUOR WHITE HYPERSENSITIVE PROTEIN PRECURSOR"/>
    <property type="match status" value="1"/>
</dbReference>
<dbReference type="InterPro" id="IPR036691">
    <property type="entry name" value="Endo/exonu/phosph_ase_sf"/>
</dbReference>
<name>A0A6N6M6U9_9FLAO</name>
<dbReference type="GO" id="GO:0006506">
    <property type="term" value="P:GPI anchor biosynthetic process"/>
    <property type="evidence" value="ECO:0007669"/>
    <property type="project" value="TreeGrafter"/>
</dbReference>
<keyword evidence="4" id="KW-1185">Reference proteome</keyword>
<dbReference type="InterPro" id="IPR051916">
    <property type="entry name" value="GPI-anchor_lipid_remodeler"/>
</dbReference>
<keyword evidence="3" id="KW-0269">Exonuclease</keyword>
<dbReference type="OrthoDB" id="635146at2"/>
<dbReference type="SUPFAM" id="SSF56219">
    <property type="entry name" value="DNase I-like"/>
    <property type="match status" value="1"/>
</dbReference>
<protein>
    <submittedName>
        <fullName evidence="3">Endonuclease/exonuclease/phosphatase family protein</fullName>
    </submittedName>
</protein>
<proteinExistence type="predicted"/>
<dbReference type="EMBL" id="WACR01000005">
    <property type="protein sequence ID" value="KAB1064323.1"/>
    <property type="molecule type" value="Genomic_DNA"/>
</dbReference>
<dbReference type="GO" id="GO:0004519">
    <property type="term" value="F:endonuclease activity"/>
    <property type="evidence" value="ECO:0007669"/>
    <property type="project" value="UniProtKB-KW"/>
</dbReference>
<keyword evidence="3" id="KW-0540">Nuclease</keyword>
<dbReference type="CDD" id="cd09084">
    <property type="entry name" value="EEP-2"/>
    <property type="match status" value="1"/>
</dbReference>
<dbReference type="PANTHER" id="PTHR14859:SF15">
    <property type="entry name" value="ENDONUCLEASE_EXONUCLEASE_PHOSPHATASE DOMAIN-CONTAINING PROTEIN"/>
    <property type="match status" value="1"/>
</dbReference>
<keyword evidence="3" id="KW-0378">Hydrolase</keyword>
<feature type="transmembrane region" description="Helical" evidence="1">
    <location>
        <begin position="43"/>
        <end position="61"/>
    </location>
</feature>
<dbReference type="Pfam" id="PF03372">
    <property type="entry name" value="Exo_endo_phos"/>
    <property type="match status" value="1"/>
</dbReference>